<dbReference type="CDD" id="cd09917">
    <property type="entry name" value="F-box_SF"/>
    <property type="match status" value="1"/>
</dbReference>
<accession>A0AAD6HJK7</accession>
<dbReference type="Proteomes" id="UP001215712">
    <property type="component" value="Unassembled WGS sequence"/>
</dbReference>
<gene>
    <name evidence="2" type="ORF">N7493_006866</name>
</gene>
<sequence>MESTAPTFSTLPAEMTIAILQYLDPVTLISFSQTNQYFRYLISPQRCHFVERLLALECRENEGGITPIFRARDNQLVPDWNTPEWNSMRWACCSCLRLLPHGSFDNHALLRLRYRKPIPGSPAAHPFTSWGVLPRTRGMTKEQRAKKFAEGKVIRRRYATAVTRNWGHTRLRLMSNVGEDQYLEVFEELQNMDWPIFQEMTFDEYRELSFDAENKIMDDEARAIELEHCGSKRKLRKCNECHFKRGELKPRGRGNGKKGGTAKVPIVPSRRVPVASAFDRYFPGLSTALGINRPSQDMPIFMIYRENAHERWWTMYMVRCPGCGQWQELRNFRFGHYYTHWQPANGHDRFFNPQETPLGREDRITDDFINSLRCNKCLLNKHGHDALRHELLQWFGSVHLSHRLGVQHDLCFGWNWTWNQSSECPAEYKQELMRIVTKPYKIFLRIQNRESDERHLNLSDVAVSRQHFDQLNEFYVTTKGTAPSDWYADSDWIHRWLDEYDVLESHWYWLHAVQTKVEEKPDALIEWAVADSARVVPMRLQE</sequence>
<dbReference type="AlphaFoldDB" id="A0AAD6HJK7"/>
<dbReference type="Gene3D" id="1.20.1280.50">
    <property type="match status" value="1"/>
</dbReference>
<organism evidence="2 3">
    <name type="scientific">Penicillium malachiteum</name>
    <dbReference type="NCBI Taxonomy" id="1324776"/>
    <lineage>
        <taxon>Eukaryota</taxon>
        <taxon>Fungi</taxon>
        <taxon>Dikarya</taxon>
        <taxon>Ascomycota</taxon>
        <taxon>Pezizomycotina</taxon>
        <taxon>Eurotiomycetes</taxon>
        <taxon>Eurotiomycetidae</taxon>
        <taxon>Eurotiales</taxon>
        <taxon>Aspergillaceae</taxon>
        <taxon>Penicillium</taxon>
    </lineage>
</organism>
<comment type="caution">
    <text evidence="2">The sequence shown here is derived from an EMBL/GenBank/DDBJ whole genome shotgun (WGS) entry which is preliminary data.</text>
</comment>
<proteinExistence type="predicted"/>
<protein>
    <recommendedName>
        <fullName evidence="1">F-box domain-containing protein</fullName>
    </recommendedName>
</protein>
<dbReference type="EMBL" id="JAQJAN010000009">
    <property type="protein sequence ID" value="KAJ5719988.1"/>
    <property type="molecule type" value="Genomic_DNA"/>
</dbReference>
<feature type="domain" description="F-box" evidence="1">
    <location>
        <begin position="5"/>
        <end position="53"/>
    </location>
</feature>
<evidence type="ECO:0000313" key="2">
    <source>
        <dbReference type="EMBL" id="KAJ5719988.1"/>
    </source>
</evidence>
<dbReference type="InterPro" id="IPR001810">
    <property type="entry name" value="F-box_dom"/>
</dbReference>
<dbReference type="PROSITE" id="PS50181">
    <property type="entry name" value="FBOX"/>
    <property type="match status" value="1"/>
</dbReference>
<dbReference type="InterPro" id="IPR036047">
    <property type="entry name" value="F-box-like_dom_sf"/>
</dbReference>
<reference evidence="2" key="1">
    <citation type="journal article" date="2023" name="IMA Fungus">
        <title>Comparative genomic study of the Penicillium genus elucidates a diverse pangenome and 15 lateral gene transfer events.</title>
        <authorList>
            <person name="Petersen C."/>
            <person name="Sorensen T."/>
            <person name="Nielsen M.R."/>
            <person name="Sondergaard T.E."/>
            <person name="Sorensen J.L."/>
            <person name="Fitzpatrick D.A."/>
            <person name="Frisvad J.C."/>
            <person name="Nielsen K.L."/>
        </authorList>
    </citation>
    <scope>NUCLEOTIDE SEQUENCE</scope>
    <source>
        <strain evidence="2">IBT 17514</strain>
    </source>
</reference>
<keyword evidence="3" id="KW-1185">Reference proteome</keyword>
<evidence type="ECO:0000313" key="3">
    <source>
        <dbReference type="Proteomes" id="UP001215712"/>
    </source>
</evidence>
<reference evidence="2" key="2">
    <citation type="submission" date="2023-01" db="EMBL/GenBank/DDBJ databases">
        <authorList>
            <person name="Petersen C."/>
        </authorList>
    </citation>
    <scope>NUCLEOTIDE SEQUENCE</scope>
    <source>
        <strain evidence="2">IBT 17514</strain>
    </source>
</reference>
<evidence type="ECO:0000259" key="1">
    <source>
        <dbReference type="PROSITE" id="PS50181"/>
    </source>
</evidence>
<dbReference type="Pfam" id="PF00646">
    <property type="entry name" value="F-box"/>
    <property type="match status" value="1"/>
</dbReference>
<dbReference type="SUPFAM" id="SSF81383">
    <property type="entry name" value="F-box domain"/>
    <property type="match status" value="1"/>
</dbReference>
<name>A0AAD6HJK7_9EURO</name>